<evidence type="ECO:0000256" key="6">
    <source>
        <dbReference type="ARBA" id="ARBA00022729"/>
    </source>
</evidence>
<organism evidence="17 18">
    <name type="scientific">Parachaetomium inaequale</name>
    <dbReference type="NCBI Taxonomy" id="2588326"/>
    <lineage>
        <taxon>Eukaryota</taxon>
        <taxon>Fungi</taxon>
        <taxon>Dikarya</taxon>
        <taxon>Ascomycota</taxon>
        <taxon>Pezizomycotina</taxon>
        <taxon>Sordariomycetes</taxon>
        <taxon>Sordariomycetidae</taxon>
        <taxon>Sordariales</taxon>
        <taxon>Chaetomiaceae</taxon>
        <taxon>Parachaetomium</taxon>
    </lineage>
</organism>
<dbReference type="PRINTS" id="PR00301">
    <property type="entry name" value="HEATSHOCK70"/>
</dbReference>
<evidence type="ECO:0000256" key="15">
    <source>
        <dbReference type="SAM" id="MobiDB-lite"/>
    </source>
</evidence>
<dbReference type="InterPro" id="IPR029047">
    <property type="entry name" value="HSP70_peptide-bd_sf"/>
</dbReference>
<evidence type="ECO:0000256" key="1">
    <source>
        <dbReference type="ARBA" id="ARBA00002226"/>
    </source>
</evidence>
<dbReference type="SUPFAM" id="SSF100934">
    <property type="entry name" value="Heat shock protein 70kD (HSP70), C-terminal subdomain"/>
    <property type="match status" value="1"/>
</dbReference>
<keyword evidence="10" id="KW-0346">Stress response</keyword>
<dbReference type="Pfam" id="PF00012">
    <property type="entry name" value="HSP70"/>
    <property type="match status" value="1"/>
</dbReference>
<feature type="chain" id="PRO_5042988725" description="Endoplasmic reticulum chaperone BiP" evidence="16">
    <location>
        <begin position="38"/>
        <end position="670"/>
    </location>
</feature>
<evidence type="ECO:0000256" key="2">
    <source>
        <dbReference type="ARBA" id="ARBA00004319"/>
    </source>
</evidence>
<dbReference type="AlphaFoldDB" id="A0AAN6PNX1"/>
<keyword evidence="9 14" id="KW-0067">ATP-binding</keyword>
<dbReference type="NCBIfam" id="NF001413">
    <property type="entry name" value="PRK00290.1"/>
    <property type="match status" value="1"/>
</dbReference>
<keyword evidence="6 16" id="KW-0732">Signal</keyword>
<comment type="caution">
    <text evidence="17">The sequence shown here is derived from an EMBL/GenBank/DDBJ whole genome shotgun (WGS) entry which is preliminary data.</text>
</comment>
<dbReference type="PANTHER" id="PTHR19375">
    <property type="entry name" value="HEAT SHOCK PROTEIN 70KDA"/>
    <property type="match status" value="1"/>
</dbReference>
<dbReference type="PROSITE" id="PS00297">
    <property type="entry name" value="HSP70_1"/>
    <property type="match status" value="1"/>
</dbReference>
<dbReference type="SUPFAM" id="SSF100920">
    <property type="entry name" value="Heat shock protein 70kD (HSP70), peptide-binding domain"/>
    <property type="match status" value="1"/>
</dbReference>
<dbReference type="GO" id="GO:0005788">
    <property type="term" value="C:endoplasmic reticulum lumen"/>
    <property type="evidence" value="ECO:0007669"/>
    <property type="project" value="UniProtKB-SubCell"/>
</dbReference>
<evidence type="ECO:0000256" key="8">
    <source>
        <dbReference type="ARBA" id="ARBA00022824"/>
    </source>
</evidence>
<dbReference type="InterPro" id="IPR043129">
    <property type="entry name" value="ATPase_NBD"/>
</dbReference>
<keyword evidence="8" id="KW-0256">Endoplasmic reticulum</keyword>
<comment type="function">
    <text evidence="1">Probably plays a role in facilitating the assembly of multimeric protein complexes inside the ER. Is required for secretory polypeptide translocation. May physically associate with SEC63 protein in the endoplasmic reticulum and this interaction may be regulated by ATP hydrolysis.</text>
</comment>
<dbReference type="PROSITE" id="PS00329">
    <property type="entry name" value="HSP70_2"/>
    <property type="match status" value="1"/>
</dbReference>
<dbReference type="FunFam" id="1.20.1270.10:FF:000009">
    <property type="entry name" value="DnaK-type molecular chaperone BiP"/>
    <property type="match status" value="1"/>
</dbReference>
<feature type="region of interest" description="Disordered" evidence="15">
    <location>
        <begin position="648"/>
        <end position="670"/>
    </location>
</feature>
<dbReference type="Gene3D" id="3.90.640.10">
    <property type="entry name" value="Actin, Chain A, domain 4"/>
    <property type="match status" value="1"/>
</dbReference>
<dbReference type="EC" id="3.6.4.10" evidence="4"/>
<comment type="similarity">
    <text evidence="3 14">Belongs to the heat shock protein 70 family.</text>
</comment>
<dbReference type="Gene3D" id="1.20.1270.10">
    <property type="match status" value="1"/>
</dbReference>
<proteinExistence type="inferred from homology"/>
<dbReference type="Gene3D" id="3.30.420.40">
    <property type="match status" value="2"/>
</dbReference>
<evidence type="ECO:0000256" key="10">
    <source>
        <dbReference type="ARBA" id="ARBA00023016"/>
    </source>
</evidence>
<feature type="compositionally biased region" description="Basic and acidic residues" evidence="15">
    <location>
        <begin position="659"/>
        <end position="670"/>
    </location>
</feature>
<keyword evidence="11" id="KW-0143">Chaperone</keyword>
<evidence type="ECO:0000256" key="4">
    <source>
        <dbReference type="ARBA" id="ARBA00012554"/>
    </source>
</evidence>
<evidence type="ECO:0000313" key="18">
    <source>
        <dbReference type="Proteomes" id="UP001303115"/>
    </source>
</evidence>
<evidence type="ECO:0000256" key="16">
    <source>
        <dbReference type="SAM" id="SignalP"/>
    </source>
</evidence>
<dbReference type="GO" id="GO:0140662">
    <property type="term" value="F:ATP-dependent protein folding chaperone"/>
    <property type="evidence" value="ECO:0007669"/>
    <property type="project" value="InterPro"/>
</dbReference>
<dbReference type="Proteomes" id="UP001303115">
    <property type="component" value="Unassembled WGS sequence"/>
</dbReference>
<dbReference type="CDD" id="cd10241">
    <property type="entry name" value="ASKHA_NBD_HSP70_BiP"/>
    <property type="match status" value="1"/>
</dbReference>
<dbReference type="EMBL" id="MU854339">
    <property type="protein sequence ID" value="KAK4042584.1"/>
    <property type="molecule type" value="Genomic_DNA"/>
</dbReference>
<evidence type="ECO:0000256" key="12">
    <source>
        <dbReference type="ARBA" id="ARBA00031728"/>
    </source>
</evidence>
<evidence type="ECO:0000256" key="13">
    <source>
        <dbReference type="ARBA" id="ARBA00048056"/>
    </source>
</evidence>
<dbReference type="GO" id="GO:0005524">
    <property type="term" value="F:ATP binding"/>
    <property type="evidence" value="ECO:0007669"/>
    <property type="project" value="UniProtKB-KW"/>
</dbReference>
<dbReference type="FunFam" id="3.30.30.30:FF:000005">
    <property type="entry name" value="Heat shock protein ssb1"/>
    <property type="match status" value="1"/>
</dbReference>
<sequence>MARKARSNRRQLPLGVGILLFFLILICPLAVLPAVKAMDTPTTSIEPGEPIIGIDLGTTYSCVGVMKGDKVEILVNDQGNRITPSYVAFAENGERLIGDAAKNQYASNPTNTIFDIKRLIGRSFSDKGVKADLKHMPFKVTGGPGDKPVVEVDVGGEARQFSPEEISAMVLGKMKDVAERYLGHKVKHAVVTVPAYFNDKQRQATKDAGTIAGLNVVRVLSEPTAAALAYGIDKAEGEHQVLVYDLGGGTFDVSLVSVEDGNFMVLATAGNTRLGGEDFDNRVISHLARSFKQQHGLDLTNDAKAMGKLKREVEKAKRSLSSQLSSRIEIESLFGGVDFSETLTRAKFEQLNMPLFKKTLESVEQVLRDAKVDKADVTDIVLVGGSTRIPKIRKLVEDFFGRKASGGVNPDEAIAFGATIQGGAMDKVLMMDVNPLTLGIETAGGVMAQLIPRNTQIPTKKAQVFSTTADNQPSVMIKVYEGERSMTKDNNLLGKFELTGIPAAPRGVPQIEVTFSLDVNGILEVSAQDKGTGRKESITISNDDSRLTRDEIDRMILEAEKFADEDKEARERIEARNGLENYAFSLKNQLEDDNGLGRKIDEDEKETLRDAVREATKWLDEYGASATAEDFGEQKEKLSDVAHPITSKLYDGAGTGAAGHDESGDIHDEL</sequence>
<evidence type="ECO:0000256" key="5">
    <source>
        <dbReference type="ARBA" id="ARBA00019933"/>
    </source>
</evidence>
<protein>
    <recommendedName>
        <fullName evidence="5">Endoplasmic reticulum chaperone BiP</fullName>
        <ecNumber evidence="4">3.6.4.10</ecNumber>
    </recommendedName>
    <alternativeName>
        <fullName evidence="12">Immunoglobulin heavy chain-binding protein homolog</fullName>
    </alternativeName>
</protein>
<dbReference type="InterPro" id="IPR042050">
    <property type="entry name" value="BIP_NBD"/>
</dbReference>
<keyword evidence="7 14" id="KW-0547">Nucleotide-binding</keyword>
<evidence type="ECO:0000256" key="9">
    <source>
        <dbReference type="ARBA" id="ARBA00022840"/>
    </source>
</evidence>
<feature type="signal peptide" evidence="16">
    <location>
        <begin position="1"/>
        <end position="37"/>
    </location>
</feature>
<dbReference type="FunFam" id="3.90.640.10:FF:000153">
    <property type="entry name" value="Endoplasmic reticulum chaperone BiP"/>
    <property type="match status" value="1"/>
</dbReference>
<dbReference type="SUPFAM" id="SSF53067">
    <property type="entry name" value="Actin-like ATPase domain"/>
    <property type="match status" value="2"/>
</dbReference>
<dbReference type="PROSITE" id="PS01036">
    <property type="entry name" value="HSP70_3"/>
    <property type="match status" value="1"/>
</dbReference>
<evidence type="ECO:0000256" key="7">
    <source>
        <dbReference type="ARBA" id="ARBA00022741"/>
    </source>
</evidence>
<dbReference type="InterPro" id="IPR013126">
    <property type="entry name" value="Hsp_70_fam"/>
</dbReference>
<reference evidence="18" key="1">
    <citation type="journal article" date="2023" name="Mol. Phylogenet. Evol.">
        <title>Genome-scale phylogeny and comparative genomics of the fungal order Sordariales.</title>
        <authorList>
            <person name="Hensen N."/>
            <person name="Bonometti L."/>
            <person name="Westerberg I."/>
            <person name="Brannstrom I.O."/>
            <person name="Guillou S."/>
            <person name="Cros-Aarteil S."/>
            <person name="Calhoun S."/>
            <person name="Haridas S."/>
            <person name="Kuo A."/>
            <person name="Mondo S."/>
            <person name="Pangilinan J."/>
            <person name="Riley R."/>
            <person name="LaButti K."/>
            <person name="Andreopoulos B."/>
            <person name="Lipzen A."/>
            <person name="Chen C."/>
            <person name="Yan M."/>
            <person name="Daum C."/>
            <person name="Ng V."/>
            <person name="Clum A."/>
            <person name="Steindorff A."/>
            <person name="Ohm R.A."/>
            <person name="Martin F."/>
            <person name="Silar P."/>
            <person name="Natvig D.O."/>
            <person name="Lalanne C."/>
            <person name="Gautier V."/>
            <person name="Ament-Velasquez S.L."/>
            <person name="Kruys A."/>
            <person name="Hutchinson M.I."/>
            <person name="Powell A.J."/>
            <person name="Barry K."/>
            <person name="Miller A.N."/>
            <person name="Grigoriev I.V."/>
            <person name="Debuchy R."/>
            <person name="Gladieux P."/>
            <person name="Hiltunen Thoren M."/>
            <person name="Johannesson H."/>
        </authorList>
    </citation>
    <scope>NUCLEOTIDE SEQUENCE [LARGE SCALE GENOMIC DNA]</scope>
    <source>
        <strain evidence="18">CBS 284.82</strain>
    </source>
</reference>
<evidence type="ECO:0000313" key="17">
    <source>
        <dbReference type="EMBL" id="KAK4042584.1"/>
    </source>
</evidence>
<dbReference type="Gene3D" id="2.60.34.10">
    <property type="entry name" value="Substrate Binding Domain Of DNAk, Chain A, domain 1"/>
    <property type="match status" value="1"/>
</dbReference>
<evidence type="ECO:0000256" key="11">
    <source>
        <dbReference type="ARBA" id="ARBA00023186"/>
    </source>
</evidence>
<dbReference type="FunFam" id="3.30.420.40:FF:000026">
    <property type="entry name" value="Heat shock protein 70"/>
    <property type="match status" value="1"/>
</dbReference>
<evidence type="ECO:0000256" key="3">
    <source>
        <dbReference type="ARBA" id="ARBA00007381"/>
    </source>
</evidence>
<dbReference type="FunFam" id="2.60.34.10:FF:000002">
    <property type="entry name" value="Heat shock 70 kDa"/>
    <property type="match status" value="1"/>
</dbReference>
<keyword evidence="18" id="KW-1185">Reference proteome</keyword>
<gene>
    <name evidence="17" type="ORF">C8A01DRAFT_13846</name>
</gene>
<accession>A0AAN6PNX1</accession>
<name>A0AAN6PNX1_9PEZI</name>
<evidence type="ECO:0000256" key="14">
    <source>
        <dbReference type="RuleBase" id="RU003322"/>
    </source>
</evidence>
<comment type="catalytic activity">
    <reaction evidence="13">
        <text>ATP + H2O = ADP + phosphate + H(+)</text>
        <dbReference type="Rhea" id="RHEA:13065"/>
        <dbReference type="ChEBI" id="CHEBI:15377"/>
        <dbReference type="ChEBI" id="CHEBI:15378"/>
        <dbReference type="ChEBI" id="CHEBI:30616"/>
        <dbReference type="ChEBI" id="CHEBI:43474"/>
        <dbReference type="ChEBI" id="CHEBI:456216"/>
        <dbReference type="EC" id="3.6.4.10"/>
    </reaction>
</comment>
<dbReference type="InterPro" id="IPR029048">
    <property type="entry name" value="HSP70_C_sf"/>
</dbReference>
<comment type="subcellular location">
    <subcellularLocation>
        <location evidence="2">Endoplasmic reticulum lumen</location>
    </subcellularLocation>
</comment>
<dbReference type="InterPro" id="IPR018181">
    <property type="entry name" value="Heat_shock_70_CS"/>
</dbReference>